<dbReference type="InterPro" id="IPR013491">
    <property type="entry name" value="Tape_meas_N"/>
</dbReference>
<proteinExistence type="predicted"/>
<dbReference type="InterPro" id="IPR053058">
    <property type="entry name" value="Mulikevirus_tape_measure"/>
</dbReference>
<name>A0A7T3A9L7_SPHPI</name>
<accession>A0A7T3A9L7</accession>
<evidence type="ECO:0000313" key="2">
    <source>
        <dbReference type="EMBL" id="QPT08580.1"/>
    </source>
</evidence>
<dbReference type="Pfam" id="PF20155">
    <property type="entry name" value="TMP_3"/>
    <property type="match status" value="1"/>
</dbReference>
<evidence type="ECO:0000259" key="1">
    <source>
        <dbReference type="Pfam" id="PF20155"/>
    </source>
</evidence>
<dbReference type="RefSeq" id="WP_197939117.1">
    <property type="nucleotide sequence ID" value="NZ_CP065713.1"/>
</dbReference>
<dbReference type="PANTHER" id="PTHR38812">
    <property type="entry name" value="MU-LIKE PROPHAGE FLUMU PROTEIN GP42"/>
    <property type="match status" value="1"/>
</dbReference>
<dbReference type="PANTHER" id="PTHR38812:SF2">
    <property type="entry name" value="MU-LIKE PROPHAGE FLUMU PROTEIN GP42"/>
    <property type="match status" value="1"/>
</dbReference>
<reference evidence="2 3" key="1">
    <citation type="submission" date="2020-12" db="EMBL/GenBank/DDBJ databases">
        <title>FDA dAtabase for Regulatory Grade micrObial Sequences (FDA-ARGOS): Supporting development and validation of Infectious Disease Dx tests.</title>
        <authorList>
            <person name="Sproer C."/>
            <person name="Gronow S."/>
            <person name="Severitt S."/>
            <person name="Schroder I."/>
            <person name="Tallon L."/>
            <person name="Sadzewicz L."/>
            <person name="Zhao X."/>
            <person name="Boylan J."/>
            <person name="Ott S."/>
            <person name="Bowen H."/>
            <person name="Vavikolanu K."/>
            <person name="Mehta A."/>
            <person name="Aluvathingal J."/>
            <person name="Nadendla S."/>
            <person name="Lowell S."/>
            <person name="Myers T."/>
            <person name="Yan Y."/>
            <person name="Sichtig H."/>
        </authorList>
    </citation>
    <scope>NUCLEOTIDE SEQUENCE [LARGE SCALE GENOMIC DNA]</scope>
    <source>
        <strain evidence="2 3">FDAARGOS_881</strain>
    </source>
</reference>
<dbReference type="AlphaFoldDB" id="A0A7T3A9L7"/>
<gene>
    <name evidence="2" type="ORF">I6G38_17985</name>
</gene>
<organism evidence="2 3">
    <name type="scientific">Sphingomonas paucimobilis</name>
    <name type="common">Pseudomonas paucimobilis</name>
    <dbReference type="NCBI Taxonomy" id="13689"/>
    <lineage>
        <taxon>Bacteria</taxon>
        <taxon>Pseudomonadati</taxon>
        <taxon>Pseudomonadota</taxon>
        <taxon>Alphaproteobacteria</taxon>
        <taxon>Sphingomonadales</taxon>
        <taxon>Sphingomonadaceae</taxon>
        <taxon>Sphingomonas</taxon>
    </lineage>
</organism>
<dbReference type="EMBL" id="CP065713">
    <property type="protein sequence ID" value="QPT08580.1"/>
    <property type="molecule type" value="Genomic_DNA"/>
</dbReference>
<protein>
    <recommendedName>
        <fullName evidence="1">Tape measure protein N-terminal domain-containing protein</fullName>
    </recommendedName>
</protein>
<feature type="domain" description="Tape measure protein N-terminal" evidence="1">
    <location>
        <begin position="125"/>
        <end position="295"/>
    </location>
</feature>
<dbReference type="Proteomes" id="UP000594836">
    <property type="component" value="Chromosome"/>
</dbReference>
<sequence>MKLSLILQAVDRWSAPTSRAGRATEALGRSFSPLGRRIGAARASLRAFMSDSERGERIGRRLGSTIRRVAERDFAALRRGALAARAATAGLLRNMALMGARTVGLGVGAVGAGAVAGTGFFVTDMIKNAAKFEQYQVALEGTEGSAEKARKAMAWVQKFAKDTPYDIDTVTDSFVRARGVGIDPMTGAFRILGDAAGGTRKTLMDAVEAIADAQTGEFERLKEFNITSSSKGNNVTFSWVDKAGKNASKTVKKNMQDIRGAVLSVFDQKYGGGMERQAKTLTGIWNNLQDVVTNFELSVAGKGIFDRVKSRLQEVLNWTDQLAKDGRLEIWAKNVSDELTVMFDKADHFIRDTDWRSVASGIGAIASALVNVVAWIGKAASAWSSWQTDVERRQLNMTLAAGNEVKVFGMGLWGTSAAQKAQARQRLNQLDASQYGRPQVRRLPGGGVQWPADRGPARRVTNPWDSAAARRNQWQRAMQAPASGPRKLSLDLTIKGAQPGQVQVGRIRTDRDTTINVTRGRAMGGAA</sequence>
<evidence type="ECO:0000313" key="3">
    <source>
        <dbReference type="Proteomes" id="UP000594836"/>
    </source>
</evidence>